<name>A0A6S6NXY4_9MYCO</name>
<proteinExistence type="predicted"/>
<sequence>MGPILAGRTDNRPVRVGHVGAIGNVAVLMTAADTLTMYTTTWCGYCVRLKKALQAEGIPWTEVDIESDPAAAEFVMSVNGGNQTVPTVKFPDGSALTNPSIKDVKAKLGR</sequence>
<dbReference type="GO" id="GO:0045454">
    <property type="term" value="P:cell redox homeostasis"/>
    <property type="evidence" value="ECO:0007669"/>
    <property type="project" value="TreeGrafter"/>
</dbReference>
<evidence type="ECO:0000313" key="2">
    <source>
        <dbReference type="EMBL" id="BCI52203.1"/>
    </source>
</evidence>
<dbReference type="AlphaFoldDB" id="A0A6S6NXY4"/>
<dbReference type="InterPro" id="IPR051548">
    <property type="entry name" value="Grx-like_ET"/>
</dbReference>
<dbReference type="InterPro" id="IPR017937">
    <property type="entry name" value="Thioredoxin_CS"/>
</dbReference>
<dbReference type="GO" id="GO:0009055">
    <property type="term" value="F:electron transfer activity"/>
    <property type="evidence" value="ECO:0007669"/>
    <property type="project" value="TreeGrafter"/>
</dbReference>
<dbReference type="Pfam" id="PF00462">
    <property type="entry name" value="Glutaredoxin"/>
    <property type="match status" value="1"/>
</dbReference>
<evidence type="ECO:0000259" key="1">
    <source>
        <dbReference type="Pfam" id="PF00462"/>
    </source>
</evidence>
<feature type="domain" description="Glutaredoxin" evidence="1">
    <location>
        <begin position="36"/>
        <end position="88"/>
    </location>
</feature>
<gene>
    <name evidence="2" type="ORF">NIIDNTM18_14810</name>
</gene>
<organism evidence="2 3">
    <name type="scientific">Mycolicibacterium litorale</name>
    <dbReference type="NCBI Taxonomy" id="758802"/>
    <lineage>
        <taxon>Bacteria</taxon>
        <taxon>Bacillati</taxon>
        <taxon>Actinomycetota</taxon>
        <taxon>Actinomycetes</taxon>
        <taxon>Mycobacteriales</taxon>
        <taxon>Mycobacteriaceae</taxon>
        <taxon>Mycolicibacterium</taxon>
    </lineage>
</organism>
<dbReference type="Proteomes" id="UP000515734">
    <property type="component" value="Chromosome"/>
</dbReference>
<dbReference type="PROSITE" id="PS00194">
    <property type="entry name" value="THIOREDOXIN_1"/>
    <property type="match status" value="1"/>
</dbReference>
<evidence type="ECO:0000313" key="3">
    <source>
        <dbReference type="Proteomes" id="UP000515734"/>
    </source>
</evidence>
<dbReference type="Gene3D" id="3.40.30.10">
    <property type="entry name" value="Glutaredoxin"/>
    <property type="match status" value="1"/>
</dbReference>
<reference evidence="2 3" key="1">
    <citation type="submission" date="2020-07" db="EMBL/GenBank/DDBJ databases">
        <title>Complete genome sequence of Mycolicibacterium litorale like strain isolated from cardiac implantable electronic device infection.</title>
        <authorList>
            <person name="Fukano H."/>
            <person name="Miyama H."/>
            <person name="Hoshino Y."/>
        </authorList>
    </citation>
    <scope>NUCLEOTIDE SEQUENCE [LARGE SCALE GENOMIC DNA]</scope>
    <source>
        <strain evidence="2 3">NIIDNTM18</strain>
    </source>
</reference>
<dbReference type="InterPro" id="IPR002109">
    <property type="entry name" value="Glutaredoxin"/>
</dbReference>
<dbReference type="NCBIfam" id="TIGR02200">
    <property type="entry name" value="GlrX_actino"/>
    <property type="match status" value="1"/>
</dbReference>
<dbReference type="SUPFAM" id="SSF52833">
    <property type="entry name" value="Thioredoxin-like"/>
    <property type="match status" value="1"/>
</dbReference>
<dbReference type="PANTHER" id="PTHR34386">
    <property type="entry name" value="GLUTAREDOXIN"/>
    <property type="match status" value="1"/>
</dbReference>
<dbReference type="InterPro" id="IPR011915">
    <property type="entry name" value="GlrX_actino"/>
</dbReference>
<dbReference type="PROSITE" id="PS51354">
    <property type="entry name" value="GLUTAREDOXIN_2"/>
    <property type="match status" value="1"/>
</dbReference>
<protein>
    <recommendedName>
        <fullName evidence="1">Glutaredoxin domain-containing protein</fullName>
    </recommendedName>
</protein>
<dbReference type="PANTHER" id="PTHR34386:SF1">
    <property type="entry name" value="GLUTAREDOXIN-LIKE PROTEIN NRDH"/>
    <property type="match status" value="1"/>
</dbReference>
<accession>A0A6S6NXY4</accession>
<dbReference type="EMBL" id="AP023287">
    <property type="protein sequence ID" value="BCI52203.1"/>
    <property type="molecule type" value="Genomic_DNA"/>
</dbReference>
<dbReference type="InterPro" id="IPR036249">
    <property type="entry name" value="Thioredoxin-like_sf"/>
</dbReference>
<dbReference type="CDD" id="cd02976">
    <property type="entry name" value="NrdH"/>
    <property type="match status" value="1"/>
</dbReference>